<dbReference type="InterPro" id="IPR020422">
    <property type="entry name" value="TYR_PHOSPHATASE_DUAL_dom"/>
</dbReference>
<dbReference type="InterPro" id="IPR000387">
    <property type="entry name" value="Tyr_Pase_dom"/>
</dbReference>
<comment type="caution">
    <text evidence="4">The sequence shown here is derived from an EMBL/GenBank/DDBJ whole genome shotgun (WGS) entry which is preliminary data.</text>
</comment>
<feature type="domain" description="Tyrosine-protein phosphatase" evidence="2">
    <location>
        <begin position="22"/>
        <end position="170"/>
    </location>
</feature>
<evidence type="ECO:0000313" key="5">
    <source>
        <dbReference type="Proteomes" id="UP000792457"/>
    </source>
</evidence>
<gene>
    <name evidence="4" type="ORF">J437_LFUL004824</name>
</gene>
<evidence type="ECO:0000256" key="1">
    <source>
        <dbReference type="ARBA" id="ARBA00009649"/>
    </source>
</evidence>
<dbReference type="AlphaFoldDB" id="A0A8K0NYC7"/>
<dbReference type="InterPro" id="IPR052449">
    <property type="entry name" value="STYX-Interacting_Phosphatase"/>
</dbReference>
<dbReference type="GO" id="GO:0005654">
    <property type="term" value="C:nucleoplasm"/>
    <property type="evidence" value="ECO:0007669"/>
    <property type="project" value="TreeGrafter"/>
</dbReference>
<proteinExistence type="inferred from homology"/>
<dbReference type="Gene3D" id="3.90.190.10">
    <property type="entry name" value="Protein tyrosine phosphatase superfamily"/>
    <property type="match status" value="1"/>
</dbReference>
<reference evidence="4" key="2">
    <citation type="submission" date="2017-10" db="EMBL/GenBank/DDBJ databases">
        <title>Ladona fulva Genome sequencing and assembly.</title>
        <authorList>
            <person name="Murali S."/>
            <person name="Richards S."/>
            <person name="Bandaranaike D."/>
            <person name="Bellair M."/>
            <person name="Blankenburg K."/>
            <person name="Chao H."/>
            <person name="Dinh H."/>
            <person name="Doddapaneni H."/>
            <person name="Dugan-Rocha S."/>
            <person name="Elkadiri S."/>
            <person name="Gnanaolivu R."/>
            <person name="Hernandez B."/>
            <person name="Skinner E."/>
            <person name="Javaid M."/>
            <person name="Lee S."/>
            <person name="Li M."/>
            <person name="Ming W."/>
            <person name="Munidasa M."/>
            <person name="Muniz J."/>
            <person name="Nguyen L."/>
            <person name="Hughes D."/>
            <person name="Osuji N."/>
            <person name="Pu L.-L."/>
            <person name="Puazo M."/>
            <person name="Qu C."/>
            <person name="Quiroz J."/>
            <person name="Raj R."/>
            <person name="Weissenberger G."/>
            <person name="Xin Y."/>
            <person name="Zou X."/>
            <person name="Han Y."/>
            <person name="Worley K."/>
            <person name="Muzny D."/>
            <person name="Gibbs R."/>
        </authorList>
    </citation>
    <scope>NUCLEOTIDE SEQUENCE</scope>
    <source>
        <strain evidence="4">Sampled in the wild</strain>
    </source>
</reference>
<evidence type="ECO:0000313" key="4">
    <source>
        <dbReference type="EMBL" id="KAG8226267.1"/>
    </source>
</evidence>
<dbReference type="FunFam" id="3.90.190.10:FF:000036">
    <property type="entry name" value="Serine/threonine/tyrosine-interacting protein a"/>
    <property type="match status" value="1"/>
</dbReference>
<dbReference type="GO" id="GO:0005737">
    <property type="term" value="C:cytoplasm"/>
    <property type="evidence" value="ECO:0007669"/>
    <property type="project" value="TreeGrafter"/>
</dbReference>
<dbReference type="OrthoDB" id="426001at2759"/>
<dbReference type="SUPFAM" id="SSF52799">
    <property type="entry name" value="(Phosphotyrosine protein) phosphatases II"/>
    <property type="match status" value="1"/>
</dbReference>
<sequence length="207" mass="23933">MDFPSVPNFLVTQDWTYTMRRSMQEIIPGLFLGPYSAALKSKLDELLQYGITHIVCVRQAKESYFIRPNFPNHFKYLILDVADCVTENIIQHFAKVRDFIDECISSGGKALVHGNAGISRSAALVLGYIMEKYGLTYETAFAYVQQRRFCINPNEGFRQQLKEYEPIYRAQKTLQNGQSSKEKGRHKRRIDEVDEYSEFTEAMDQCS</sequence>
<comment type="similarity">
    <text evidence="1">Belongs to the protein-tyrosine phosphatase family. Non-receptor class subfamily.</text>
</comment>
<dbReference type="SMART" id="SM00195">
    <property type="entry name" value="DSPc"/>
    <property type="match status" value="1"/>
</dbReference>
<keyword evidence="5" id="KW-1185">Reference proteome</keyword>
<evidence type="ECO:0000259" key="2">
    <source>
        <dbReference type="PROSITE" id="PS50054"/>
    </source>
</evidence>
<reference evidence="4" key="1">
    <citation type="submission" date="2013-04" db="EMBL/GenBank/DDBJ databases">
        <authorList>
            <person name="Qu J."/>
            <person name="Murali S.C."/>
            <person name="Bandaranaike D."/>
            <person name="Bellair M."/>
            <person name="Blankenburg K."/>
            <person name="Chao H."/>
            <person name="Dinh H."/>
            <person name="Doddapaneni H."/>
            <person name="Downs B."/>
            <person name="Dugan-Rocha S."/>
            <person name="Elkadiri S."/>
            <person name="Gnanaolivu R.D."/>
            <person name="Hernandez B."/>
            <person name="Javaid M."/>
            <person name="Jayaseelan J.C."/>
            <person name="Lee S."/>
            <person name="Li M."/>
            <person name="Ming W."/>
            <person name="Munidasa M."/>
            <person name="Muniz J."/>
            <person name="Nguyen L."/>
            <person name="Ongeri F."/>
            <person name="Osuji N."/>
            <person name="Pu L.-L."/>
            <person name="Puazo M."/>
            <person name="Qu C."/>
            <person name="Quiroz J."/>
            <person name="Raj R."/>
            <person name="Weissenberger G."/>
            <person name="Xin Y."/>
            <person name="Zou X."/>
            <person name="Han Y."/>
            <person name="Richards S."/>
            <person name="Worley K."/>
            <person name="Muzny D."/>
            <person name="Gibbs R."/>
        </authorList>
    </citation>
    <scope>NUCLEOTIDE SEQUENCE</scope>
    <source>
        <strain evidence="4">Sampled in the wild</strain>
    </source>
</reference>
<dbReference type="GO" id="GO:0070372">
    <property type="term" value="P:regulation of ERK1 and ERK2 cascade"/>
    <property type="evidence" value="ECO:0007669"/>
    <property type="project" value="TreeGrafter"/>
</dbReference>
<dbReference type="PROSITE" id="PS50054">
    <property type="entry name" value="TYR_PHOSPHATASE_DUAL"/>
    <property type="match status" value="1"/>
</dbReference>
<dbReference type="PROSITE" id="PS50056">
    <property type="entry name" value="TYR_PHOSPHATASE_2"/>
    <property type="match status" value="1"/>
</dbReference>
<organism evidence="4 5">
    <name type="scientific">Ladona fulva</name>
    <name type="common">Scarce chaser dragonfly</name>
    <name type="synonym">Libellula fulva</name>
    <dbReference type="NCBI Taxonomy" id="123851"/>
    <lineage>
        <taxon>Eukaryota</taxon>
        <taxon>Metazoa</taxon>
        <taxon>Ecdysozoa</taxon>
        <taxon>Arthropoda</taxon>
        <taxon>Hexapoda</taxon>
        <taxon>Insecta</taxon>
        <taxon>Pterygota</taxon>
        <taxon>Palaeoptera</taxon>
        <taxon>Odonata</taxon>
        <taxon>Epiprocta</taxon>
        <taxon>Anisoptera</taxon>
        <taxon>Libelluloidea</taxon>
        <taxon>Libellulidae</taxon>
        <taxon>Ladona</taxon>
    </lineage>
</organism>
<evidence type="ECO:0008006" key="6">
    <source>
        <dbReference type="Google" id="ProtNLM"/>
    </source>
</evidence>
<protein>
    <recommendedName>
        <fullName evidence="6">Serine/threonine/tyrosine-interacting protein</fullName>
    </recommendedName>
</protein>
<dbReference type="InterPro" id="IPR029021">
    <property type="entry name" value="Prot-tyrosine_phosphatase-like"/>
</dbReference>
<name>A0A8K0NYC7_LADFU</name>
<dbReference type="PANTHER" id="PTHR46588:SF1">
    <property type="entry name" value="SERINE_THREONINE_TYROSINE-INTERACTING PROTEIN"/>
    <property type="match status" value="1"/>
</dbReference>
<dbReference type="InterPro" id="IPR000340">
    <property type="entry name" value="Dual-sp_phosphatase_cat-dom"/>
</dbReference>
<dbReference type="PANTHER" id="PTHR46588">
    <property type="entry name" value="SERINE/THREONINE/TYROSINE-INTERACTING PROTEIN"/>
    <property type="match status" value="1"/>
</dbReference>
<dbReference type="GO" id="GO:1990444">
    <property type="term" value="F:F-box domain binding"/>
    <property type="evidence" value="ECO:0007669"/>
    <property type="project" value="TreeGrafter"/>
</dbReference>
<feature type="domain" description="Tyrosine specific protein phosphatases" evidence="3">
    <location>
        <begin position="91"/>
        <end position="148"/>
    </location>
</feature>
<dbReference type="EMBL" id="KZ308273">
    <property type="protein sequence ID" value="KAG8226267.1"/>
    <property type="molecule type" value="Genomic_DNA"/>
</dbReference>
<accession>A0A8K0NYC7</accession>
<dbReference type="CDD" id="cd14522">
    <property type="entry name" value="DSP_STYX"/>
    <property type="match status" value="1"/>
</dbReference>
<evidence type="ECO:0000259" key="3">
    <source>
        <dbReference type="PROSITE" id="PS50056"/>
    </source>
</evidence>
<dbReference type="Proteomes" id="UP000792457">
    <property type="component" value="Unassembled WGS sequence"/>
</dbReference>
<dbReference type="Pfam" id="PF00782">
    <property type="entry name" value="DSPc"/>
    <property type="match status" value="1"/>
</dbReference>
<dbReference type="GO" id="GO:0062026">
    <property type="term" value="P:negative regulation of SCF-dependent proteasomal ubiquitin-dependent catabolic process"/>
    <property type="evidence" value="ECO:0007669"/>
    <property type="project" value="TreeGrafter"/>
</dbReference>